<evidence type="ECO:0000313" key="2">
    <source>
        <dbReference type="EMBL" id="KAF5367456.1"/>
    </source>
</evidence>
<gene>
    <name evidence="2" type="ORF">D9758_003820</name>
</gene>
<proteinExistence type="predicted"/>
<dbReference type="EMBL" id="JAACJM010000019">
    <property type="protein sequence ID" value="KAF5367456.1"/>
    <property type="molecule type" value="Genomic_DNA"/>
</dbReference>
<name>A0A8H5GLY8_9AGAR</name>
<feature type="compositionally biased region" description="Basic and acidic residues" evidence="1">
    <location>
        <begin position="271"/>
        <end position="286"/>
    </location>
</feature>
<evidence type="ECO:0000313" key="3">
    <source>
        <dbReference type="Proteomes" id="UP000559256"/>
    </source>
</evidence>
<sequence>MQAAEVVATSPAVKRLLKRRLNNLNVKPRIRKRKVQVNKLAVAENERDPEEEIYFAVEDFEQPSMEVFVQGKGRLPPNSIVHRDVVEQFLKHRPEEKGKRLVIAARLFDDLRVTYPTINRSSQQVECIMDNGSQIVSMNTSVAAGLNLAWDPDLVIHMESANSTVSPTRGLARNVPFKFSDVKAYLQVHIMDDCPYQVLLGRPFDVLCETSVKNTKEGGQFITVHDPNSDRRCTIPTYARGQKPRILPPLVEKFVDQETGEEVPLPLEDSEGVKEEEKKEESKGENPESNFQGSLMNC</sequence>
<dbReference type="CDD" id="cd00303">
    <property type="entry name" value="retropepsin_like"/>
    <property type="match status" value="1"/>
</dbReference>
<dbReference type="InterPro" id="IPR021109">
    <property type="entry name" value="Peptidase_aspartic_dom_sf"/>
</dbReference>
<keyword evidence="3" id="KW-1185">Reference proteome</keyword>
<feature type="region of interest" description="Disordered" evidence="1">
    <location>
        <begin position="257"/>
        <end position="298"/>
    </location>
</feature>
<accession>A0A8H5GLY8</accession>
<dbReference type="SUPFAM" id="SSF50630">
    <property type="entry name" value="Acid proteases"/>
    <property type="match status" value="1"/>
</dbReference>
<dbReference type="AlphaFoldDB" id="A0A8H5GLY8"/>
<evidence type="ECO:0000256" key="1">
    <source>
        <dbReference type="SAM" id="MobiDB-lite"/>
    </source>
</evidence>
<feature type="compositionally biased region" description="Polar residues" evidence="1">
    <location>
        <begin position="287"/>
        <end position="298"/>
    </location>
</feature>
<reference evidence="2 3" key="1">
    <citation type="journal article" date="2020" name="ISME J.">
        <title>Uncovering the hidden diversity of litter-decomposition mechanisms in mushroom-forming fungi.</title>
        <authorList>
            <person name="Floudas D."/>
            <person name="Bentzer J."/>
            <person name="Ahren D."/>
            <person name="Johansson T."/>
            <person name="Persson P."/>
            <person name="Tunlid A."/>
        </authorList>
    </citation>
    <scope>NUCLEOTIDE SEQUENCE [LARGE SCALE GENOMIC DNA]</scope>
    <source>
        <strain evidence="2 3">CBS 291.85</strain>
    </source>
</reference>
<dbReference type="Proteomes" id="UP000559256">
    <property type="component" value="Unassembled WGS sequence"/>
</dbReference>
<dbReference type="OrthoDB" id="3048530at2759"/>
<protein>
    <submittedName>
        <fullName evidence="2">Uncharacterized protein</fullName>
    </submittedName>
</protein>
<dbReference type="Gene3D" id="2.40.70.10">
    <property type="entry name" value="Acid Proteases"/>
    <property type="match status" value="1"/>
</dbReference>
<organism evidence="2 3">
    <name type="scientific">Tetrapyrgos nigripes</name>
    <dbReference type="NCBI Taxonomy" id="182062"/>
    <lineage>
        <taxon>Eukaryota</taxon>
        <taxon>Fungi</taxon>
        <taxon>Dikarya</taxon>
        <taxon>Basidiomycota</taxon>
        <taxon>Agaricomycotina</taxon>
        <taxon>Agaricomycetes</taxon>
        <taxon>Agaricomycetidae</taxon>
        <taxon>Agaricales</taxon>
        <taxon>Marasmiineae</taxon>
        <taxon>Marasmiaceae</taxon>
        <taxon>Tetrapyrgos</taxon>
    </lineage>
</organism>
<comment type="caution">
    <text evidence="2">The sequence shown here is derived from an EMBL/GenBank/DDBJ whole genome shotgun (WGS) entry which is preliminary data.</text>
</comment>